<evidence type="ECO:0000259" key="3">
    <source>
        <dbReference type="PROSITE" id="PS51186"/>
    </source>
</evidence>
<accession>A0A510IFV1</accession>
<dbReference type="InterPro" id="IPR050832">
    <property type="entry name" value="Bact_Acetyltransf"/>
</dbReference>
<dbReference type="GO" id="GO:0016747">
    <property type="term" value="F:acyltransferase activity, transferring groups other than amino-acyl groups"/>
    <property type="evidence" value="ECO:0007669"/>
    <property type="project" value="InterPro"/>
</dbReference>
<name>A0A510IFV1_9VIBR</name>
<feature type="domain" description="N-acetyltransferase" evidence="3">
    <location>
        <begin position="1"/>
        <end position="122"/>
    </location>
</feature>
<dbReference type="InterPro" id="IPR000182">
    <property type="entry name" value="GNAT_dom"/>
</dbReference>
<dbReference type="PROSITE" id="PS51186">
    <property type="entry name" value="GNAT"/>
    <property type="match status" value="1"/>
</dbReference>
<evidence type="ECO:0000313" key="4">
    <source>
        <dbReference type="EMBL" id="BBL91326.1"/>
    </source>
</evidence>
<sequence>MALLLEADPDQDNVNRYLANSLSFVAVEENQIVGACVVSPLSETQAEIMNVSVAPTHQQRGIGSDLLRFAIEELKGQSFQKLILGTGTFGYQLTYYQRLGFRVESVDKDHFLLHYPEPIWENGIQHKDMLRLYLDLRCGKYKTKPQRQKEMVLR</sequence>
<reference evidence="5" key="1">
    <citation type="submission" date="2019-07" db="EMBL/GenBank/DDBJ databases">
        <title>Complete Genome Sequences of Vibrion rotiferianus strain AM7.</title>
        <authorList>
            <person name="Miyazaki K."/>
            <person name="Wiseschart A."/>
            <person name="Pootanakit K."/>
            <person name="Ishimori K."/>
            <person name="Kitahara K."/>
        </authorList>
    </citation>
    <scope>NUCLEOTIDE SEQUENCE [LARGE SCALE GENOMIC DNA]</scope>
    <source>
        <strain evidence="5">AM7</strain>
    </source>
</reference>
<evidence type="ECO:0000256" key="1">
    <source>
        <dbReference type="ARBA" id="ARBA00022679"/>
    </source>
</evidence>
<proteinExistence type="predicted"/>
<dbReference type="SUPFAM" id="SSF55729">
    <property type="entry name" value="Acyl-CoA N-acyltransferases (Nat)"/>
    <property type="match status" value="1"/>
</dbReference>
<organism evidence="4 5">
    <name type="scientific">Vibrio rotiferianus</name>
    <dbReference type="NCBI Taxonomy" id="190895"/>
    <lineage>
        <taxon>Bacteria</taxon>
        <taxon>Pseudomonadati</taxon>
        <taxon>Pseudomonadota</taxon>
        <taxon>Gammaproteobacteria</taxon>
        <taxon>Vibrionales</taxon>
        <taxon>Vibrionaceae</taxon>
        <taxon>Vibrio</taxon>
    </lineage>
</organism>
<dbReference type="InterPro" id="IPR016181">
    <property type="entry name" value="Acyl_CoA_acyltransferase"/>
</dbReference>
<dbReference type="EMBL" id="AP019799">
    <property type="protein sequence ID" value="BBL91326.1"/>
    <property type="molecule type" value="Genomic_DNA"/>
</dbReference>
<dbReference type="Pfam" id="PF13508">
    <property type="entry name" value="Acetyltransf_7"/>
    <property type="match status" value="1"/>
</dbReference>
<dbReference type="PANTHER" id="PTHR43877">
    <property type="entry name" value="AMINOALKYLPHOSPHONATE N-ACETYLTRANSFERASE-RELATED-RELATED"/>
    <property type="match status" value="1"/>
</dbReference>
<dbReference type="AlphaFoldDB" id="A0A510IFV1"/>
<dbReference type="CDD" id="cd04301">
    <property type="entry name" value="NAT_SF"/>
    <property type="match status" value="1"/>
</dbReference>
<dbReference type="Proteomes" id="UP000315115">
    <property type="component" value="Chromosome 2"/>
</dbReference>
<dbReference type="Gene3D" id="3.40.630.30">
    <property type="match status" value="1"/>
</dbReference>
<protein>
    <submittedName>
        <fullName evidence="4">N-acetyltransferase</fullName>
    </submittedName>
</protein>
<keyword evidence="2" id="KW-0012">Acyltransferase</keyword>
<evidence type="ECO:0000313" key="5">
    <source>
        <dbReference type="Proteomes" id="UP000315115"/>
    </source>
</evidence>
<dbReference type="PANTHER" id="PTHR43877:SF2">
    <property type="entry name" value="AMINOALKYLPHOSPHONATE N-ACETYLTRANSFERASE-RELATED"/>
    <property type="match status" value="1"/>
</dbReference>
<evidence type="ECO:0000256" key="2">
    <source>
        <dbReference type="ARBA" id="ARBA00023315"/>
    </source>
</evidence>
<gene>
    <name evidence="4" type="ORF">VroAM7_39790</name>
</gene>
<keyword evidence="1 4" id="KW-0808">Transferase</keyword>